<evidence type="ECO:0000313" key="8">
    <source>
        <dbReference type="EMBL" id="PIT97405.1"/>
    </source>
</evidence>
<accession>A0A2M6WX79</accession>
<keyword evidence="5" id="KW-1133">Transmembrane helix</keyword>
<name>A0A2M6WX79_9BACT</name>
<dbReference type="CDD" id="cd19499">
    <property type="entry name" value="RecA-like_ClpB_Hsp104-like"/>
    <property type="match status" value="1"/>
</dbReference>
<dbReference type="FunFam" id="3.40.50.300:FF:000025">
    <property type="entry name" value="ATP-dependent Clp protease subunit"/>
    <property type="match status" value="1"/>
</dbReference>
<dbReference type="InterPro" id="IPR050130">
    <property type="entry name" value="ClpA_ClpB"/>
</dbReference>
<keyword evidence="4" id="KW-0143">Chaperone</keyword>
<feature type="transmembrane region" description="Helical" evidence="5">
    <location>
        <begin position="27"/>
        <end position="48"/>
    </location>
</feature>
<proteinExistence type="predicted"/>
<dbReference type="SUPFAM" id="SSF52540">
    <property type="entry name" value="P-loop containing nucleoside triphosphate hydrolases"/>
    <property type="match status" value="2"/>
</dbReference>
<dbReference type="SMART" id="SM01086">
    <property type="entry name" value="ClpB_D2-small"/>
    <property type="match status" value="1"/>
</dbReference>
<keyword evidence="5" id="KW-0472">Membrane</keyword>
<reference evidence="9" key="1">
    <citation type="submission" date="2017-09" db="EMBL/GenBank/DDBJ databases">
        <title>Depth-based differentiation of microbial function through sediment-hosted aquifers and enrichment of novel symbionts in the deep terrestrial subsurface.</title>
        <authorList>
            <person name="Probst A.J."/>
            <person name="Ladd B."/>
            <person name="Jarett J.K."/>
            <person name="Geller-Mcgrath D.E."/>
            <person name="Sieber C.M.K."/>
            <person name="Emerson J.B."/>
            <person name="Anantharaman K."/>
            <person name="Thomas B.C."/>
            <person name="Malmstrom R."/>
            <person name="Stieglmeier M."/>
            <person name="Klingl A."/>
            <person name="Woyke T."/>
            <person name="Ryan C.M."/>
            <person name="Banfield J.F."/>
        </authorList>
    </citation>
    <scope>NUCLEOTIDE SEQUENCE [LARGE SCALE GENOMIC DNA]</scope>
</reference>
<dbReference type="AlphaFoldDB" id="A0A2M6WX79"/>
<dbReference type="InterPro" id="IPR001270">
    <property type="entry name" value="ClpA/B"/>
</dbReference>
<keyword evidence="1" id="KW-0677">Repeat</keyword>
<evidence type="ECO:0000256" key="1">
    <source>
        <dbReference type="ARBA" id="ARBA00022737"/>
    </source>
</evidence>
<dbReference type="CDD" id="cd00009">
    <property type="entry name" value="AAA"/>
    <property type="match status" value="1"/>
</dbReference>
<dbReference type="Gene3D" id="1.10.8.60">
    <property type="match status" value="2"/>
</dbReference>
<comment type="caution">
    <text evidence="8">The sequence shown here is derived from an EMBL/GenBank/DDBJ whole genome shotgun (WGS) entry which is preliminary data.</text>
</comment>
<keyword evidence="5" id="KW-0812">Transmembrane</keyword>
<feature type="domain" description="AAA+ ATPase" evidence="6">
    <location>
        <begin position="576"/>
        <end position="718"/>
    </location>
</feature>
<dbReference type="InterPro" id="IPR041546">
    <property type="entry name" value="ClpA/ClpB_AAA_lid"/>
</dbReference>
<evidence type="ECO:0000256" key="2">
    <source>
        <dbReference type="ARBA" id="ARBA00022741"/>
    </source>
</evidence>
<keyword evidence="3" id="KW-0067">ATP-binding</keyword>
<dbReference type="Proteomes" id="UP000228596">
    <property type="component" value="Unassembled WGS sequence"/>
</dbReference>
<keyword evidence="2" id="KW-0547">Nucleotide-binding</keyword>
<dbReference type="Pfam" id="PF17871">
    <property type="entry name" value="AAA_lid_9"/>
    <property type="match status" value="1"/>
</dbReference>
<dbReference type="PRINTS" id="PR00300">
    <property type="entry name" value="CLPPROTEASEA"/>
</dbReference>
<dbReference type="InterPro" id="IPR036628">
    <property type="entry name" value="Clp_N_dom_sf"/>
</dbReference>
<dbReference type="SMART" id="SM00382">
    <property type="entry name" value="AAA"/>
    <property type="match status" value="2"/>
</dbReference>
<dbReference type="GO" id="GO:0005524">
    <property type="term" value="F:ATP binding"/>
    <property type="evidence" value="ECO:0007669"/>
    <property type="project" value="UniProtKB-KW"/>
</dbReference>
<dbReference type="GO" id="GO:0005737">
    <property type="term" value="C:cytoplasm"/>
    <property type="evidence" value="ECO:0007669"/>
    <property type="project" value="TreeGrafter"/>
</dbReference>
<dbReference type="InterPro" id="IPR003959">
    <property type="entry name" value="ATPase_AAA_core"/>
</dbReference>
<evidence type="ECO:0000259" key="6">
    <source>
        <dbReference type="SMART" id="SM00382"/>
    </source>
</evidence>
<dbReference type="Pfam" id="PF00004">
    <property type="entry name" value="AAA"/>
    <property type="match status" value="1"/>
</dbReference>
<dbReference type="InterPro" id="IPR019489">
    <property type="entry name" value="Clp_ATPase_C"/>
</dbReference>
<evidence type="ECO:0008006" key="10">
    <source>
        <dbReference type="Google" id="ProtNLM"/>
    </source>
</evidence>
<evidence type="ECO:0000259" key="7">
    <source>
        <dbReference type="SMART" id="SM01086"/>
    </source>
</evidence>
<feature type="transmembrane region" description="Helical" evidence="5">
    <location>
        <begin position="60"/>
        <end position="83"/>
    </location>
</feature>
<dbReference type="GO" id="GO:0016887">
    <property type="term" value="F:ATP hydrolysis activity"/>
    <property type="evidence" value="ECO:0007669"/>
    <property type="project" value="InterPro"/>
</dbReference>
<dbReference type="PANTHER" id="PTHR11638">
    <property type="entry name" value="ATP-DEPENDENT CLP PROTEASE"/>
    <property type="match status" value="1"/>
</dbReference>
<dbReference type="InterPro" id="IPR003593">
    <property type="entry name" value="AAA+_ATPase"/>
</dbReference>
<dbReference type="GO" id="GO:0034605">
    <property type="term" value="P:cellular response to heat"/>
    <property type="evidence" value="ECO:0007669"/>
    <property type="project" value="TreeGrafter"/>
</dbReference>
<gene>
    <name evidence="8" type="ORF">COT77_01635</name>
</gene>
<dbReference type="Gene3D" id="3.40.50.300">
    <property type="entry name" value="P-loop containing nucleotide triphosphate hydrolases"/>
    <property type="match status" value="2"/>
</dbReference>
<dbReference type="InterPro" id="IPR027417">
    <property type="entry name" value="P-loop_NTPase"/>
</dbReference>
<evidence type="ECO:0000256" key="5">
    <source>
        <dbReference type="SAM" id="Phobius"/>
    </source>
</evidence>
<evidence type="ECO:0000256" key="3">
    <source>
        <dbReference type="ARBA" id="ARBA00022840"/>
    </source>
</evidence>
<dbReference type="EMBL" id="PEZV01000012">
    <property type="protein sequence ID" value="PIT97405.1"/>
    <property type="molecule type" value="Genomic_DNA"/>
</dbReference>
<dbReference type="PANTHER" id="PTHR11638:SF18">
    <property type="entry name" value="HEAT SHOCK PROTEIN 104"/>
    <property type="match status" value="1"/>
</dbReference>
<organism evidence="8 9">
    <name type="scientific">Candidatus Berkelbacteria bacterium CG10_big_fil_rev_8_21_14_0_10_41_12</name>
    <dbReference type="NCBI Taxonomy" id="1974513"/>
    <lineage>
        <taxon>Bacteria</taxon>
        <taxon>Candidatus Berkelbacteria</taxon>
    </lineage>
</organism>
<feature type="domain" description="Clp ATPase C-terminal" evidence="7">
    <location>
        <begin position="748"/>
        <end position="834"/>
    </location>
</feature>
<dbReference type="Gene3D" id="1.10.1780.10">
    <property type="entry name" value="Clp, N-terminal domain"/>
    <property type="match status" value="1"/>
</dbReference>
<sequence>MSQIIFDPRQSKNFAKAKVYHNLEAGIFQTLVKLSYFVFILGVFLFIYSRFSADSIYVKIAYFLVGSSSFYWFFYEFLFEYYLPSPVDDANRADQLSTDSIAIIEESINVTLKNKFASIEPIFLLAGIEKSKEGRYMLLRAGFGLDRDFSNIISSEINKIARIQVGNEPVFSPVTLVCIEEAHSNAIAAGRVEITAGDLLIGLSKSEFFQHVLFELKMDLKDLISVVNWYSLLLAKSKGENFLLKDTFGPGIGRDWSFGYTPVLNRFAININDSIEFGMSPTVYGRKNEIDTIENILAKSGQSNVILIGDHGIGKKTIINGFVQKIVKGEVLKSMRFMNVFKVDTGALLSGVGQQGEIEMRITRLFNEAARAGNIILFFEDFHALISAEPGVGSVNASEIILPYLSGGVHVIATTTLEQYHKSIEASPGIAAAFDRIEVKEPDETEVVKILEETVPYMESRDGIFWPYQSLKELIRVSARYVHNKPFPEKAIEFADEVSVSAAKQGQKVINTDLIDSLVSSKIDVPVKEAEGEEAKKLINLEGFLHKRIIGQDEAIKAVASAMRRARTGIQDRNRPIGTFLFLGPTGVGKTETSKALAEAYFGSEKNMIRIDMSEFQEQSSVYRLIGSPPAAGKAGEKGQLTTAVADNPFSLVLLDEIEKAHKDILTLFLQVFDDGRLTDGTGRTIDFTNTIIIATSNAGSEFIRESLQNAVPEEQLKKSLLDFLQKQGIFAPEFLNRFDAVVAFHPLSREQIVQVAQLMLSELAKRMLEKEITVQFTPEAVQKLAQAGFDPVYGARPMRRAIQDRAENMIANNLLAGKITRGQRVLISDKDIA</sequence>
<evidence type="ECO:0000313" key="9">
    <source>
        <dbReference type="Proteomes" id="UP000228596"/>
    </source>
</evidence>
<dbReference type="Pfam" id="PF10431">
    <property type="entry name" value="ClpB_D2-small"/>
    <property type="match status" value="1"/>
</dbReference>
<dbReference type="Pfam" id="PF07724">
    <property type="entry name" value="AAA_2"/>
    <property type="match status" value="1"/>
</dbReference>
<evidence type="ECO:0000256" key="4">
    <source>
        <dbReference type="ARBA" id="ARBA00023186"/>
    </source>
</evidence>
<protein>
    <recommendedName>
        <fullName evidence="10">Clp R domain-containing protein</fullName>
    </recommendedName>
</protein>
<feature type="domain" description="AAA+ ATPase" evidence="6">
    <location>
        <begin position="301"/>
        <end position="443"/>
    </location>
</feature>